<accession>A0A2T8IPB6</accession>
<gene>
    <name evidence="2" type="ORF">PAHAL_5G527900</name>
</gene>
<sequence>MIRSLRDAPRAHRSSVGSDSWQLLECRAMQAEATNAKEERGRPDRCARLVGSSD</sequence>
<dbReference type="Gramene" id="PVH39523">
    <property type="protein sequence ID" value="PVH39523"/>
    <property type="gene ID" value="PAHAL_5G527900"/>
</dbReference>
<evidence type="ECO:0000256" key="1">
    <source>
        <dbReference type="SAM" id="MobiDB-lite"/>
    </source>
</evidence>
<name>A0A2T8IPB6_9POAL</name>
<evidence type="ECO:0000313" key="2">
    <source>
        <dbReference type="EMBL" id="PVH39523.1"/>
    </source>
</evidence>
<proteinExistence type="predicted"/>
<protein>
    <submittedName>
        <fullName evidence="2">Uncharacterized protein</fullName>
    </submittedName>
</protein>
<dbReference type="EMBL" id="CM008050">
    <property type="protein sequence ID" value="PVH39523.1"/>
    <property type="molecule type" value="Genomic_DNA"/>
</dbReference>
<dbReference type="Proteomes" id="UP000243499">
    <property type="component" value="Chromosome 5"/>
</dbReference>
<reference evidence="2" key="1">
    <citation type="submission" date="2018-04" db="EMBL/GenBank/DDBJ databases">
        <title>WGS assembly of Panicum hallii.</title>
        <authorList>
            <person name="Lovell J."/>
            <person name="Jenkins J."/>
            <person name="Lowry D."/>
            <person name="Mamidi S."/>
            <person name="Sreedasyam A."/>
            <person name="Weng X."/>
            <person name="Barry K."/>
            <person name="Bonette J."/>
            <person name="Campitelli B."/>
            <person name="Daum C."/>
            <person name="Gordon S."/>
            <person name="Gould B."/>
            <person name="Lipzen A."/>
            <person name="Macqueen A."/>
            <person name="Palacio-Mejia J."/>
            <person name="Plott C."/>
            <person name="Shakirov E."/>
            <person name="Shu S."/>
            <person name="Yoshinaga Y."/>
            <person name="Zane M."/>
            <person name="Rokhsar D."/>
            <person name="Grimwood J."/>
            <person name="Schmutz J."/>
            <person name="Juenger T."/>
        </authorList>
    </citation>
    <scope>NUCLEOTIDE SEQUENCE [LARGE SCALE GENOMIC DNA]</scope>
    <source>
        <strain evidence="2">FIL2</strain>
    </source>
</reference>
<feature type="region of interest" description="Disordered" evidence="1">
    <location>
        <begin position="33"/>
        <end position="54"/>
    </location>
</feature>
<dbReference type="AlphaFoldDB" id="A0A2T8IPB6"/>
<feature type="compositionally biased region" description="Basic and acidic residues" evidence="1">
    <location>
        <begin position="35"/>
        <end position="47"/>
    </location>
</feature>
<organism evidence="2">
    <name type="scientific">Panicum hallii</name>
    <dbReference type="NCBI Taxonomy" id="206008"/>
    <lineage>
        <taxon>Eukaryota</taxon>
        <taxon>Viridiplantae</taxon>
        <taxon>Streptophyta</taxon>
        <taxon>Embryophyta</taxon>
        <taxon>Tracheophyta</taxon>
        <taxon>Spermatophyta</taxon>
        <taxon>Magnoliopsida</taxon>
        <taxon>Liliopsida</taxon>
        <taxon>Poales</taxon>
        <taxon>Poaceae</taxon>
        <taxon>PACMAD clade</taxon>
        <taxon>Panicoideae</taxon>
        <taxon>Panicodae</taxon>
        <taxon>Paniceae</taxon>
        <taxon>Panicinae</taxon>
        <taxon>Panicum</taxon>
        <taxon>Panicum sect. Panicum</taxon>
    </lineage>
</organism>